<gene>
    <name evidence="1" type="ORF">BAUCODRAFT_125866</name>
</gene>
<evidence type="ECO:0000313" key="1">
    <source>
        <dbReference type="EMBL" id="EMC92911.1"/>
    </source>
</evidence>
<dbReference type="GeneID" id="19108007"/>
<dbReference type="HOGENOM" id="CLU_1731106_0_0_1"/>
<dbReference type="AlphaFoldDB" id="M2M941"/>
<evidence type="ECO:0000313" key="2">
    <source>
        <dbReference type="Proteomes" id="UP000011761"/>
    </source>
</evidence>
<dbReference type="EMBL" id="KB445561">
    <property type="protein sequence ID" value="EMC92911.1"/>
    <property type="molecule type" value="Genomic_DNA"/>
</dbReference>
<name>M2M941_BAUPA</name>
<dbReference type="Proteomes" id="UP000011761">
    <property type="component" value="Unassembled WGS sequence"/>
</dbReference>
<accession>M2M941</accession>
<dbReference type="KEGG" id="bcom:BAUCODRAFT_125866"/>
<keyword evidence="2" id="KW-1185">Reference proteome</keyword>
<organism evidence="1 2">
    <name type="scientific">Baudoinia panamericana (strain UAMH 10762)</name>
    <name type="common">Angels' share fungus</name>
    <name type="synonym">Baudoinia compniacensis (strain UAMH 10762)</name>
    <dbReference type="NCBI Taxonomy" id="717646"/>
    <lineage>
        <taxon>Eukaryota</taxon>
        <taxon>Fungi</taxon>
        <taxon>Dikarya</taxon>
        <taxon>Ascomycota</taxon>
        <taxon>Pezizomycotina</taxon>
        <taxon>Dothideomycetes</taxon>
        <taxon>Dothideomycetidae</taxon>
        <taxon>Mycosphaerellales</taxon>
        <taxon>Teratosphaeriaceae</taxon>
        <taxon>Baudoinia</taxon>
    </lineage>
</organism>
<reference evidence="1 2" key="1">
    <citation type="journal article" date="2012" name="PLoS Pathog.">
        <title>Diverse lifestyles and strategies of plant pathogenesis encoded in the genomes of eighteen Dothideomycetes fungi.</title>
        <authorList>
            <person name="Ohm R.A."/>
            <person name="Feau N."/>
            <person name="Henrissat B."/>
            <person name="Schoch C.L."/>
            <person name="Horwitz B.A."/>
            <person name="Barry K.W."/>
            <person name="Condon B.J."/>
            <person name="Copeland A.C."/>
            <person name="Dhillon B."/>
            <person name="Glaser F."/>
            <person name="Hesse C.N."/>
            <person name="Kosti I."/>
            <person name="LaButti K."/>
            <person name="Lindquist E.A."/>
            <person name="Lucas S."/>
            <person name="Salamov A.A."/>
            <person name="Bradshaw R.E."/>
            <person name="Ciuffetti L."/>
            <person name="Hamelin R.C."/>
            <person name="Kema G.H.J."/>
            <person name="Lawrence C."/>
            <person name="Scott J.A."/>
            <person name="Spatafora J.W."/>
            <person name="Turgeon B.G."/>
            <person name="de Wit P.J.G.M."/>
            <person name="Zhong S."/>
            <person name="Goodwin S.B."/>
            <person name="Grigoriev I.V."/>
        </authorList>
    </citation>
    <scope>NUCLEOTIDE SEQUENCE [LARGE SCALE GENOMIC DNA]</scope>
    <source>
        <strain evidence="1 2">UAMH 10762</strain>
    </source>
</reference>
<sequence>MPCKLMPTSALWTRTSRGVIARGMRSRTLKHKVKLVFDGGPSGLHLHSACTISKALQLVSLRRSANPTWSVQAPSKFGRLRSFQPEFLTMHLFQGLGAISHAAPVFSDHCLQSMQVELNTSVKLQYSISHYCRKRLRAGHKIPVHDHDGIG</sequence>
<protein>
    <submittedName>
        <fullName evidence="1">Uncharacterized protein</fullName>
    </submittedName>
</protein>
<proteinExistence type="predicted"/>
<dbReference type="RefSeq" id="XP_007680188.1">
    <property type="nucleotide sequence ID" value="XM_007681998.1"/>
</dbReference>